<feature type="compositionally biased region" description="Pro residues" evidence="1">
    <location>
        <begin position="295"/>
        <end position="312"/>
    </location>
</feature>
<keyword evidence="4" id="KW-1185">Reference proteome</keyword>
<proteinExistence type="predicted"/>
<organism evidence="3 4">
    <name type="scientific">Nocardioides albidus</name>
    <dbReference type="NCBI Taxonomy" id="1517589"/>
    <lineage>
        <taxon>Bacteria</taxon>
        <taxon>Bacillati</taxon>
        <taxon>Actinomycetota</taxon>
        <taxon>Actinomycetes</taxon>
        <taxon>Propionibacteriales</taxon>
        <taxon>Nocardioidaceae</taxon>
        <taxon>Nocardioides</taxon>
    </lineage>
</organism>
<accession>A0A5C4VT44</accession>
<dbReference type="InterPro" id="IPR043519">
    <property type="entry name" value="NT_sf"/>
</dbReference>
<sequence length="321" mass="35443">MNVSEAFDKYQRYVDADPTQVAEARDRAASFKGAFNTLSDVDEVFMSGSLARKTHKDPIHDVDVVIIYNDDDHPGWGDAGDSAEDALNYTREKVNALLGATNGTYDQLVRLARWRNHAVKCFIDDPDDEDAFTVDAMPALRKDGYLLIPEFLSRKWVACDPEHLIDEVQKRREQWGNYPGTVRMLKDWASIQTGLNIKSLVMEVLALDNLPLGRTQPVAVKEFFVKAAHYIESGYTVEDPAGYCGPIQTDLDYATFGDRLRAAADNAALAVVKQSVSDDAGAIRSWRDVFGDGFPKPPSTGPAPAVVPPVVPRPVKDTPQG</sequence>
<keyword evidence="3" id="KW-0808">Transferase</keyword>
<protein>
    <submittedName>
        <fullName evidence="3">Nucleotidyltransferase</fullName>
    </submittedName>
</protein>
<dbReference type="AlphaFoldDB" id="A0A5C4VT44"/>
<dbReference type="RefSeq" id="WP_139623561.1">
    <property type="nucleotide sequence ID" value="NZ_VDMP01000025.1"/>
</dbReference>
<evidence type="ECO:0000313" key="4">
    <source>
        <dbReference type="Proteomes" id="UP000313231"/>
    </source>
</evidence>
<dbReference type="EMBL" id="VDMP01000025">
    <property type="protein sequence ID" value="TNM38449.1"/>
    <property type="molecule type" value="Genomic_DNA"/>
</dbReference>
<feature type="region of interest" description="Disordered" evidence="1">
    <location>
        <begin position="293"/>
        <end position="321"/>
    </location>
</feature>
<dbReference type="GO" id="GO:0016779">
    <property type="term" value="F:nucleotidyltransferase activity"/>
    <property type="evidence" value="ECO:0007669"/>
    <property type="project" value="InterPro"/>
</dbReference>
<evidence type="ECO:0000256" key="1">
    <source>
        <dbReference type="SAM" id="MobiDB-lite"/>
    </source>
</evidence>
<feature type="domain" description="Polymerase nucleotidyl transferase" evidence="2">
    <location>
        <begin position="31"/>
        <end position="71"/>
    </location>
</feature>
<reference evidence="3 4" key="1">
    <citation type="journal article" date="2016" name="Int. J. Syst. Evol. Microbiol.">
        <title>Nocardioides albidus sp. nov., an actinobacterium isolated from garden soil.</title>
        <authorList>
            <person name="Singh H."/>
            <person name="Du J."/>
            <person name="Trinh H."/>
            <person name="Won K."/>
            <person name="Yang J.E."/>
            <person name="Yin C."/>
            <person name="Kook M."/>
            <person name="Yi T.H."/>
        </authorList>
    </citation>
    <scope>NUCLEOTIDE SEQUENCE [LARGE SCALE GENOMIC DNA]</scope>
    <source>
        <strain evidence="3 4">CCTCC AB 2015297</strain>
    </source>
</reference>
<dbReference type="InterPro" id="IPR002934">
    <property type="entry name" value="Polymerase_NTP_transf_dom"/>
</dbReference>
<gene>
    <name evidence="3" type="ORF">FHP29_14455</name>
</gene>
<dbReference type="Pfam" id="PF01909">
    <property type="entry name" value="NTP_transf_2"/>
    <property type="match status" value="1"/>
</dbReference>
<dbReference type="SUPFAM" id="SSF81301">
    <property type="entry name" value="Nucleotidyltransferase"/>
    <property type="match status" value="1"/>
</dbReference>
<dbReference type="Proteomes" id="UP000313231">
    <property type="component" value="Unassembled WGS sequence"/>
</dbReference>
<comment type="caution">
    <text evidence="3">The sequence shown here is derived from an EMBL/GenBank/DDBJ whole genome shotgun (WGS) entry which is preliminary data.</text>
</comment>
<evidence type="ECO:0000259" key="2">
    <source>
        <dbReference type="Pfam" id="PF01909"/>
    </source>
</evidence>
<dbReference type="OrthoDB" id="2082416at2"/>
<evidence type="ECO:0000313" key="3">
    <source>
        <dbReference type="EMBL" id="TNM38449.1"/>
    </source>
</evidence>
<name>A0A5C4VT44_9ACTN</name>